<sequence>MTETTNTFVLFLLLVTMFLNGYSAEEVGGTNQLKKDDGIYKSQKFGKCVDGMILYGMCLSTPYFWPVYGKFCTNIDHTNVAPNSSVTPKLESDVLP</sequence>
<dbReference type="EMBL" id="OX451739">
    <property type="protein sequence ID" value="CAI8608212.1"/>
    <property type="molecule type" value="Genomic_DNA"/>
</dbReference>
<name>A0AAV1AD63_VICFA</name>
<evidence type="ECO:0000313" key="3">
    <source>
        <dbReference type="Proteomes" id="UP001157006"/>
    </source>
</evidence>
<feature type="chain" id="PRO_5044010117" evidence="1">
    <location>
        <begin position="25"/>
        <end position="96"/>
    </location>
</feature>
<protein>
    <submittedName>
        <fullName evidence="2">Uncharacterized protein</fullName>
    </submittedName>
</protein>
<evidence type="ECO:0000313" key="2">
    <source>
        <dbReference type="EMBL" id="CAI8608212.1"/>
    </source>
</evidence>
<keyword evidence="3" id="KW-1185">Reference proteome</keyword>
<proteinExistence type="predicted"/>
<feature type="signal peptide" evidence="1">
    <location>
        <begin position="1"/>
        <end position="24"/>
    </location>
</feature>
<accession>A0AAV1AD63</accession>
<dbReference type="Proteomes" id="UP001157006">
    <property type="component" value="Chromosome 4"/>
</dbReference>
<gene>
    <name evidence="2" type="ORF">VFH_IV073480</name>
</gene>
<dbReference type="AlphaFoldDB" id="A0AAV1AD63"/>
<reference evidence="2 3" key="1">
    <citation type="submission" date="2023-01" db="EMBL/GenBank/DDBJ databases">
        <authorList>
            <person name="Kreplak J."/>
        </authorList>
    </citation>
    <scope>NUCLEOTIDE SEQUENCE [LARGE SCALE GENOMIC DNA]</scope>
</reference>
<evidence type="ECO:0000256" key="1">
    <source>
        <dbReference type="SAM" id="SignalP"/>
    </source>
</evidence>
<keyword evidence="1" id="KW-0732">Signal</keyword>
<organism evidence="2 3">
    <name type="scientific">Vicia faba</name>
    <name type="common">Broad bean</name>
    <name type="synonym">Faba vulgaris</name>
    <dbReference type="NCBI Taxonomy" id="3906"/>
    <lineage>
        <taxon>Eukaryota</taxon>
        <taxon>Viridiplantae</taxon>
        <taxon>Streptophyta</taxon>
        <taxon>Embryophyta</taxon>
        <taxon>Tracheophyta</taxon>
        <taxon>Spermatophyta</taxon>
        <taxon>Magnoliopsida</taxon>
        <taxon>eudicotyledons</taxon>
        <taxon>Gunneridae</taxon>
        <taxon>Pentapetalae</taxon>
        <taxon>rosids</taxon>
        <taxon>fabids</taxon>
        <taxon>Fabales</taxon>
        <taxon>Fabaceae</taxon>
        <taxon>Papilionoideae</taxon>
        <taxon>50 kb inversion clade</taxon>
        <taxon>NPAAA clade</taxon>
        <taxon>Hologalegina</taxon>
        <taxon>IRL clade</taxon>
        <taxon>Fabeae</taxon>
        <taxon>Vicia</taxon>
    </lineage>
</organism>